<keyword evidence="2" id="KW-1185">Reference proteome</keyword>
<dbReference type="AlphaFoldDB" id="A0A494VP39"/>
<name>A0A494VP39_9SPHI</name>
<reference evidence="1 2" key="1">
    <citation type="submission" date="2018-10" db="EMBL/GenBank/DDBJ databases">
        <title>Genome sequencing of Mucilaginibacter sp. HYN0043.</title>
        <authorList>
            <person name="Kim M."/>
            <person name="Yi H."/>
        </authorList>
    </citation>
    <scope>NUCLEOTIDE SEQUENCE [LARGE SCALE GENOMIC DNA]</scope>
    <source>
        <strain evidence="1 2">HYN0043</strain>
    </source>
</reference>
<dbReference type="OrthoDB" id="118532at2"/>
<evidence type="ECO:0000313" key="2">
    <source>
        <dbReference type="Proteomes" id="UP000270046"/>
    </source>
</evidence>
<dbReference type="KEGG" id="muh:HYN43_005940"/>
<evidence type="ECO:0008006" key="3">
    <source>
        <dbReference type="Google" id="ProtNLM"/>
    </source>
</evidence>
<gene>
    <name evidence="1" type="ORF">HYN43_005940</name>
</gene>
<proteinExistence type="predicted"/>
<organism evidence="1 2">
    <name type="scientific">Mucilaginibacter celer</name>
    <dbReference type="NCBI Taxonomy" id="2305508"/>
    <lineage>
        <taxon>Bacteria</taxon>
        <taxon>Pseudomonadati</taxon>
        <taxon>Bacteroidota</taxon>
        <taxon>Sphingobacteriia</taxon>
        <taxon>Sphingobacteriales</taxon>
        <taxon>Sphingobacteriaceae</taxon>
        <taxon>Mucilaginibacter</taxon>
    </lineage>
</organism>
<evidence type="ECO:0000313" key="1">
    <source>
        <dbReference type="EMBL" id="AYL94870.1"/>
    </source>
</evidence>
<dbReference type="Proteomes" id="UP000270046">
    <property type="component" value="Chromosome"/>
</dbReference>
<sequence length="258" mass="29550">MISWFKNHQKNVLNKLELNLKRIARCFTKVVCKLWLIKIKTPMSNKILLTVLISMTLGSSICYSQQKKQSYDINNLFNQNKLIKAYPRQTTTSLTDGSKQGLSLDGILWLKDVDFKTGIIDVDLRGRDVFQQSFLGIAFHGIDTTTHDVVYFRPFNFQATDTLRRKHAVQYMSSPDFPWDKLRKEHPLVYENEVNPAQQATAWFHARIVVGADDIVVYVDHADKPSLKVKKLNNRHNGLIGLWSSGLPGDFANLVISQ</sequence>
<dbReference type="Gene3D" id="2.60.120.560">
    <property type="entry name" value="Exo-inulinase, domain 1"/>
    <property type="match status" value="1"/>
</dbReference>
<accession>A0A494VP39</accession>
<dbReference type="EMBL" id="CP032869">
    <property type="protein sequence ID" value="AYL94870.1"/>
    <property type="molecule type" value="Genomic_DNA"/>
</dbReference>
<protein>
    <recommendedName>
        <fullName evidence="3">DUF1080 domain-containing protein</fullName>
    </recommendedName>
</protein>